<dbReference type="Gene3D" id="3.30.2010.10">
    <property type="entry name" value="Metalloproteases ('zincins'), catalytic domain"/>
    <property type="match status" value="1"/>
</dbReference>
<gene>
    <name evidence="2" type="ORF">H6F44_18850</name>
</gene>
<sequence length="254" mass="29717">MKPNSHNAISTTSVKDHDLPAYTVRISDRAKYVSLSLSMETGLEVVIPCNYDHRKIPELIQQKREWIARNQRKLHEREAFLQSQDPHLLPDSLNLRSLQQQWQIEYIPTASKGIQIKENKSISKLMISGNVNDIHACKFFLKKWLMKLAEGHICSRLKQVSKRINLPYNSVTIRSQKTLWGSCSGKKNISLNYKLLFLEPHVVDYVLIHELCHTVYMNHSDQFWRLVSKFQPQYKEIDKSLNQAWKIVPAWLEP</sequence>
<dbReference type="CDD" id="cd07344">
    <property type="entry name" value="M48_yhfN_like"/>
    <property type="match status" value="1"/>
</dbReference>
<evidence type="ECO:0000259" key="1">
    <source>
        <dbReference type="Pfam" id="PF01863"/>
    </source>
</evidence>
<dbReference type="Proteomes" id="UP000631421">
    <property type="component" value="Unassembled WGS sequence"/>
</dbReference>
<dbReference type="Pfam" id="PF01863">
    <property type="entry name" value="YgjP-like"/>
    <property type="match status" value="1"/>
</dbReference>
<protein>
    <submittedName>
        <fullName evidence="2">M48 family metallopeptidase</fullName>
    </submittedName>
</protein>
<dbReference type="PANTHER" id="PTHR30399">
    <property type="entry name" value="UNCHARACTERIZED PROTEIN YGJP"/>
    <property type="match status" value="1"/>
</dbReference>
<reference evidence="2 3" key="1">
    <citation type="journal article" date="2015" name="ISME J.">
        <title>Draft Genome Sequence of Streptomyces incarnatus NRRL8089, which Produces the Nucleoside Antibiotic Sinefungin.</title>
        <authorList>
            <person name="Oshima K."/>
            <person name="Hattori M."/>
            <person name="Shimizu H."/>
            <person name="Fukuda K."/>
            <person name="Nemoto M."/>
            <person name="Inagaki K."/>
            <person name="Tamura T."/>
        </authorList>
    </citation>
    <scope>NUCLEOTIDE SEQUENCE [LARGE SCALE GENOMIC DNA]</scope>
    <source>
        <strain evidence="2 3">FACHB-1277</strain>
    </source>
</reference>
<proteinExistence type="predicted"/>
<comment type="caution">
    <text evidence="2">The sequence shown here is derived from an EMBL/GenBank/DDBJ whole genome shotgun (WGS) entry which is preliminary data.</text>
</comment>
<feature type="domain" description="YgjP-like metallopeptidase" evidence="1">
    <location>
        <begin position="31"/>
        <end position="243"/>
    </location>
</feature>
<evidence type="ECO:0000313" key="3">
    <source>
        <dbReference type="Proteomes" id="UP000631421"/>
    </source>
</evidence>
<dbReference type="PANTHER" id="PTHR30399:SF1">
    <property type="entry name" value="UTP PYROPHOSPHATASE"/>
    <property type="match status" value="1"/>
</dbReference>
<organism evidence="2 3">
    <name type="scientific">Pseudanabaena cinerea FACHB-1277</name>
    <dbReference type="NCBI Taxonomy" id="2949581"/>
    <lineage>
        <taxon>Bacteria</taxon>
        <taxon>Bacillati</taxon>
        <taxon>Cyanobacteriota</taxon>
        <taxon>Cyanophyceae</taxon>
        <taxon>Pseudanabaenales</taxon>
        <taxon>Pseudanabaenaceae</taxon>
        <taxon>Pseudanabaena</taxon>
        <taxon>Pseudanabaena cinerea</taxon>
    </lineage>
</organism>
<accession>A0A926UVS6</accession>
<evidence type="ECO:0000313" key="2">
    <source>
        <dbReference type="EMBL" id="MBD2152162.1"/>
    </source>
</evidence>
<dbReference type="EMBL" id="JACJPY010000085">
    <property type="protein sequence ID" value="MBD2152162.1"/>
    <property type="molecule type" value="Genomic_DNA"/>
</dbReference>
<dbReference type="RefSeq" id="WP_190352571.1">
    <property type="nucleotide sequence ID" value="NZ_JACJPY010000085.1"/>
</dbReference>
<dbReference type="InterPro" id="IPR053136">
    <property type="entry name" value="UTP_pyrophosphatase-like"/>
</dbReference>
<name>A0A926UVS6_9CYAN</name>
<dbReference type="AlphaFoldDB" id="A0A926UVS6"/>
<keyword evidence="3" id="KW-1185">Reference proteome</keyword>
<dbReference type="InterPro" id="IPR002725">
    <property type="entry name" value="YgjP-like_metallopeptidase"/>
</dbReference>